<sequence length="605" mass="69644">MSAEMKILVFLALFAMQLSFSQVNKTEKDTSSMYNNIQKYSKKRKYTKFLHGLIFRSSQTSKSEKIIAPKVHLNAEGKIIRKIQIITLDPFGYSDTDSTALPKNWGERTGNFIHLKTKKFAIRNFLLFKENSVYDEFKITETERIIRAQNFVNRVTITEELISPKSDSVDVYVRVLDTWSSIPKFSISSSRIGIGFRDRNFFGSGNQLDYKFTNRFSDGKNANDIAYVIPNIKNTFIKTTFQYAIDLDNYYSKSIAIERPFYSPLTKTAGGITIGQFFRRDSLQNPIKEYKWQNFKFSTHDLWLAKAFNVIKGNYEGANTTNLIISGRYLNIQYNESPIEELDPINFYSSEKLFLTGIGLNSREFVQDRYIFRNGIIEDVPIGSVYGITAGYQYKNDLWRPYIGSQFSFGTFHKWGFLSSNFEIGTFFRDGKTEQTTFSFQANYFTNIIHIGNWKIRQFIKPQVVIGINRQNSIGDKLSINGEYGIQGFNSALFGSNKMILTFQTQSYAPKDIAGFRLNPYLNYSFALINTNDNNIKSNKAFSRIGIGVLISNDYLVFSSFQLSLSYYPTIPFVGDNLIRTNAFQTVDFGFQTFELAKPKIVQYK</sequence>
<keyword evidence="3" id="KW-1185">Reference proteome</keyword>
<reference evidence="2 3" key="1">
    <citation type="submission" date="2020-08" db="EMBL/GenBank/DDBJ databases">
        <title>Description of novel Flavobacterium F-380 isolate.</title>
        <authorList>
            <person name="Saticioglu I.B."/>
            <person name="Duman M."/>
            <person name="Altun S."/>
        </authorList>
    </citation>
    <scope>NUCLEOTIDE SEQUENCE [LARGE SCALE GENOMIC DNA]</scope>
    <source>
        <strain evidence="2 3">F-380</strain>
    </source>
</reference>
<protein>
    <submittedName>
        <fullName evidence="2">Uncharacterized protein</fullName>
    </submittedName>
</protein>
<dbReference type="Gene3D" id="3.10.20.310">
    <property type="entry name" value="membrane protein fhac"/>
    <property type="match status" value="1"/>
</dbReference>
<feature type="chain" id="PRO_5046266366" evidence="1">
    <location>
        <begin position="22"/>
        <end position="605"/>
    </location>
</feature>
<gene>
    <name evidence="2" type="ORF">H8R23_15155</name>
</gene>
<comment type="caution">
    <text evidence="2">The sequence shown here is derived from an EMBL/GenBank/DDBJ whole genome shotgun (WGS) entry which is preliminary data.</text>
</comment>
<accession>A0ABR7JB68</accession>
<dbReference type="EMBL" id="JACRUJ010000006">
    <property type="protein sequence ID" value="MBC5842750.1"/>
    <property type="molecule type" value="Genomic_DNA"/>
</dbReference>
<keyword evidence="1" id="KW-0732">Signal</keyword>
<name>A0ABR7JB68_9FLAO</name>
<evidence type="ECO:0000313" key="2">
    <source>
        <dbReference type="EMBL" id="MBC5842750.1"/>
    </source>
</evidence>
<dbReference type="Proteomes" id="UP000629963">
    <property type="component" value="Unassembled WGS sequence"/>
</dbReference>
<evidence type="ECO:0000313" key="3">
    <source>
        <dbReference type="Proteomes" id="UP000629963"/>
    </source>
</evidence>
<organism evidence="2 3">
    <name type="scientific">Flavobacterium kayseriense</name>
    <dbReference type="NCBI Taxonomy" id="2764714"/>
    <lineage>
        <taxon>Bacteria</taxon>
        <taxon>Pseudomonadati</taxon>
        <taxon>Bacteroidota</taxon>
        <taxon>Flavobacteriia</taxon>
        <taxon>Flavobacteriales</taxon>
        <taxon>Flavobacteriaceae</taxon>
        <taxon>Flavobacterium</taxon>
    </lineage>
</organism>
<feature type="signal peptide" evidence="1">
    <location>
        <begin position="1"/>
        <end position="21"/>
    </location>
</feature>
<evidence type="ECO:0000256" key="1">
    <source>
        <dbReference type="SAM" id="SignalP"/>
    </source>
</evidence>
<proteinExistence type="predicted"/>